<keyword evidence="1" id="KW-0812">Transmembrane</keyword>
<name>A0ABU2FI83_9EURY</name>
<feature type="transmembrane region" description="Helical" evidence="1">
    <location>
        <begin position="153"/>
        <end position="172"/>
    </location>
</feature>
<proteinExistence type="predicted"/>
<evidence type="ECO:0000313" key="3">
    <source>
        <dbReference type="Proteomes" id="UP001259659"/>
    </source>
</evidence>
<gene>
    <name evidence="2" type="ORF">NDI56_18730</name>
</gene>
<feature type="transmembrane region" description="Helical" evidence="1">
    <location>
        <begin position="178"/>
        <end position="198"/>
    </location>
</feature>
<protein>
    <recommendedName>
        <fullName evidence="4">Glycosyltransferase RgtA/B/C/D-like domain-containing protein</fullName>
    </recommendedName>
</protein>
<dbReference type="EMBL" id="JAMQON010000006">
    <property type="protein sequence ID" value="MDS0261441.1"/>
    <property type="molecule type" value="Genomic_DNA"/>
</dbReference>
<feature type="transmembrane region" description="Helical" evidence="1">
    <location>
        <begin position="365"/>
        <end position="384"/>
    </location>
</feature>
<dbReference type="RefSeq" id="WP_310921291.1">
    <property type="nucleotide sequence ID" value="NZ_JAMQON010000006.1"/>
</dbReference>
<evidence type="ECO:0008006" key="4">
    <source>
        <dbReference type="Google" id="ProtNLM"/>
    </source>
</evidence>
<evidence type="ECO:0000256" key="1">
    <source>
        <dbReference type="SAM" id="Phobius"/>
    </source>
</evidence>
<keyword evidence="3" id="KW-1185">Reference proteome</keyword>
<feature type="transmembrane region" description="Helical" evidence="1">
    <location>
        <begin position="125"/>
        <end position="146"/>
    </location>
</feature>
<feature type="transmembrane region" description="Helical" evidence="1">
    <location>
        <begin position="421"/>
        <end position="441"/>
    </location>
</feature>
<feature type="transmembrane region" description="Helical" evidence="1">
    <location>
        <begin position="390"/>
        <end position="409"/>
    </location>
</feature>
<feature type="transmembrane region" description="Helical" evidence="1">
    <location>
        <begin position="23"/>
        <end position="43"/>
    </location>
</feature>
<reference evidence="2 3" key="1">
    <citation type="submission" date="2022-06" db="EMBL/GenBank/DDBJ databases">
        <title>Haloarcula sp. a new haloarchaeum isolate from saline soil.</title>
        <authorList>
            <person name="Strakova D."/>
            <person name="Galisteo C."/>
            <person name="Sanchez-Porro C."/>
            <person name="Ventosa A."/>
        </authorList>
    </citation>
    <scope>NUCLEOTIDE SEQUENCE [LARGE SCALE GENOMIC DNA]</scope>
    <source>
        <strain evidence="2 3">S1CR25-12</strain>
    </source>
</reference>
<dbReference type="Proteomes" id="UP001259659">
    <property type="component" value="Unassembled WGS sequence"/>
</dbReference>
<feature type="transmembrane region" description="Helical" evidence="1">
    <location>
        <begin position="205"/>
        <end position="222"/>
    </location>
</feature>
<keyword evidence="1" id="KW-0472">Membrane</keyword>
<accession>A0ABU2FI83</accession>
<comment type="caution">
    <text evidence="2">The sequence shown here is derived from an EMBL/GenBank/DDBJ whole genome shotgun (WGS) entry which is preliminary data.</text>
</comment>
<feature type="transmembrane region" description="Helical" evidence="1">
    <location>
        <begin position="50"/>
        <end position="69"/>
    </location>
</feature>
<organism evidence="2 3">
    <name type="scientific">Haloarcula saliterrae</name>
    <dbReference type="NCBI Taxonomy" id="2950534"/>
    <lineage>
        <taxon>Archaea</taxon>
        <taxon>Methanobacteriati</taxon>
        <taxon>Methanobacteriota</taxon>
        <taxon>Stenosarchaea group</taxon>
        <taxon>Halobacteria</taxon>
        <taxon>Halobacteriales</taxon>
        <taxon>Haloarculaceae</taxon>
        <taxon>Haloarcula</taxon>
    </lineage>
</organism>
<feature type="transmembrane region" description="Helical" evidence="1">
    <location>
        <begin position="326"/>
        <end position="344"/>
    </location>
</feature>
<feature type="transmembrane region" description="Helical" evidence="1">
    <location>
        <begin position="228"/>
        <end position="247"/>
    </location>
</feature>
<sequence length="582" mass="62731">MAIAAVLNPATGYELSIYAGTPVVFWAGLAVAVCVGIGGATSLRKRSTQYLSAAIAIGAIMLFVSLPFVRDYYYFGQEDALQHLGWVREILLTGSFNADPYPGIHVLATFLNLVTGVSPSRSLLLVPPATFLLYVVSLPLLADYFVDTERANLRPLALLSGCLIPTITAVMIPRMQPIATVGAMHITPIVIWATLNAISSNRSQYTSFFICIVVLQGSLVLYHPQYMLVLLAITSVYTLGIVASDIVSKGSKIRPHPRYLIPGVVIPGVVLSYDLIKSQFFSGASETLLTRYGSGGISTADPSGSGLSEVGGSALTLFVRSLSVKLAIGLVGVLTVAISIYKIGRALWHGSSIIDEISAAHGRQLLLLLGCVPVAGLGLVYLVAGDLPQVVRYFSFITGLGTVFVSIRLVDISGKVDRQTFGAIASVLLIVGVAGAVPATFNSPYLFKPTQQVTESQMSGYDWTFNTAADKPTFATDTDVGRHYRATRGNSRYRKWRGSDMSQGFSVRGGGLVGPHFNSQNLSEAAGSEGIYLITTDFSRQQQLSLYKGLVFNESDYRYLQSSENISCIYDNGDFREYQVRN</sequence>
<evidence type="ECO:0000313" key="2">
    <source>
        <dbReference type="EMBL" id="MDS0261441.1"/>
    </source>
</evidence>
<keyword evidence="1" id="KW-1133">Transmembrane helix</keyword>